<dbReference type="NCBIfam" id="TIGR04540">
    <property type="entry name" value="CLB_0814_fam"/>
    <property type="match status" value="1"/>
</dbReference>
<reference evidence="1 2" key="1">
    <citation type="submission" date="2021-03" db="EMBL/GenBank/DDBJ databases">
        <title>Genomic Encyclopedia of Type Strains, Phase IV (KMG-IV): sequencing the most valuable type-strain genomes for metagenomic binning, comparative biology and taxonomic classification.</title>
        <authorList>
            <person name="Goeker M."/>
        </authorList>
    </citation>
    <scope>NUCLEOTIDE SEQUENCE [LARGE SCALE GENOMIC DNA]</scope>
    <source>
        <strain evidence="1 2">DSM 28783</strain>
    </source>
</reference>
<gene>
    <name evidence="1" type="ORF">J2Z42_002022</name>
</gene>
<sequence length="75" mass="8635">MEVIKNPTTIKLLSKQIILACDEYLSLKLSEQKLKELMLYYASNHGNKLFKGHNLNPTVLNRIGKKRAELVEHTL</sequence>
<evidence type="ECO:0000313" key="1">
    <source>
        <dbReference type="EMBL" id="MBP2033319.1"/>
    </source>
</evidence>
<proteinExistence type="predicted"/>
<keyword evidence="2" id="KW-1185">Reference proteome</keyword>
<organism evidence="1 2">
    <name type="scientific">Clostridium algifaecis</name>
    <dbReference type="NCBI Taxonomy" id="1472040"/>
    <lineage>
        <taxon>Bacteria</taxon>
        <taxon>Bacillati</taxon>
        <taxon>Bacillota</taxon>
        <taxon>Clostridia</taxon>
        <taxon>Eubacteriales</taxon>
        <taxon>Clostridiaceae</taxon>
        <taxon>Clostridium</taxon>
    </lineage>
</organism>
<dbReference type="InterPro" id="IPR030902">
    <property type="entry name" value="CLB_0814_fam"/>
</dbReference>
<comment type="caution">
    <text evidence="1">The sequence shown here is derived from an EMBL/GenBank/DDBJ whole genome shotgun (WGS) entry which is preliminary data.</text>
</comment>
<dbReference type="RefSeq" id="WP_209702465.1">
    <property type="nucleotide sequence ID" value="NZ_JAGGLM010000013.1"/>
</dbReference>
<dbReference type="Proteomes" id="UP001519307">
    <property type="component" value="Unassembled WGS sequence"/>
</dbReference>
<evidence type="ECO:0000313" key="2">
    <source>
        <dbReference type="Proteomes" id="UP001519307"/>
    </source>
</evidence>
<protein>
    <submittedName>
        <fullName evidence="1">Uncharacterized protein (TIGR04540 family)</fullName>
    </submittedName>
</protein>
<accession>A0ABS4KTE6</accession>
<name>A0ABS4KTE6_9CLOT</name>
<dbReference type="EMBL" id="JAGGLM010000013">
    <property type="protein sequence ID" value="MBP2033319.1"/>
    <property type="molecule type" value="Genomic_DNA"/>
</dbReference>